<dbReference type="SMART" id="SM00849">
    <property type="entry name" value="Lactamase_B"/>
    <property type="match status" value="1"/>
</dbReference>
<dbReference type="PANTHER" id="PTHR47619:SF1">
    <property type="entry name" value="EXODEOXYRIBONUCLEASE WALJ"/>
    <property type="match status" value="1"/>
</dbReference>
<reference evidence="2" key="1">
    <citation type="journal article" date="2021" name="PeerJ">
        <title>Extensive microbial diversity within the chicken gut microbiome revealed by metagenomics and culture.</title>
        <authorList>
            <person name="Gilroy R."/>
            <person name="Ravi A."/>
            <person name="Getino M."/>
            <person name="Pursley I."/>
            <person name="Horton D.L."/>
            <person name="Alikhan N.F."/>
            <person name="Baker D."/>
            <person name="Gharbi K."/>
            <person name="Hall N."/>
            <person name="Watson M."/>
            <person name="Adriaenssens E.M."/>
            <person name="Foster-Nyarko E."/>
            <person name="Jarju S."/>
            <person name="Secka A."/>
            <person name="Antonio M."/>
            <person name="Oren A."/>
            <person name="Chaudhuri R.R."/>
            <person name="La Ragione R."/>
            <person name="Hildebrand F."/>
            <person name="Pallen M.J."/>
        </authorList>
    </citation>
    <scope>NUCLEOTIDE SEQUENCE</scope>
    <source>
        <strain evidence="2">ChiHcolR34-3080</strain>
    </source>
</reference>
<evidence type="ECO:0000259" key="1">
    <source>
        <dbReference type="SMART" id="SM00849"/>
    </source>
</evidence>
<protein>
    <submittedName>
        <fullName evidence="2">MBL fold metallo-hydrolase</fullName>
    </submittedName>
</protein>
<sequence length="265" mass="27843">MAELISLYSGSSGNCSVVRCGAGYLLVDMGKGVRVTTGALREAGLEAAGCGGILVTHAHSDHVKGLSTFLKRHPLPVYGAEDTLAALEDANLLPAGCPVRVLDPAAGAETDVAGFGVRAFPTSHDVPCVGYRITTPDGKTMAIATDLGTLTPAVHAALSGCALVALESNYDPYMLRNGPYPYYLRARIEGPRGHLSNDECSEKLLELVQEGCEKFALCHLSQENNTPPLALQTVFTTFGAGGVVPGRDCIVQAQRRSEVSPALEF</sequence>
<dbReference type="InterPro" id="IPR052533">
    <property type="entry name" value="WalJ/YycJ-like"/>
</dbReference>
<proteinExistence type="predicted"/>
<dbReference type="EMBL" id="DXHQ01000094">
    <property type="protein sequence ID" value="HIW09322.1"/>
    <property type="molecule type" value="Genomic_DNA"/>
</dbReference>
<dbReference type="InterPro" id="IPR001279">
    <property type="entry name" value="Metallo-B-lactamas"/>
</dbReference>
<dbReference type="SUPFAM" id="SSF56281">
    <property type="entry name" value="Metallo-hydrolase/oxidoreductase"/>
    <property type="match status" value="1"/>
</dbReference>
<dbReference type="Gene3D" id="3.60.15.10">
    <property type="entry name" value="Ribonuclease Z/Hydroxyacylglutathione hydrolase-like"/>
    <property type="match status" value="1"/>
</dbReference>
<feature type="domain" description="Metallo-beta-lactamase" evidence="1">
    <location>
        <begin position="12"/>
        <end position="194"/>
    </location>
</feature>
<dbReference type="AlphaFoldDB" id="A0A9D1Q9Y2"/>
<evidence type="ECO:0000313" key="2">
    <source>
        <dbReference type="EMBL" id="HIW09322.1"/>
    </source>
</evidence>
<reference evidence="2" key="2">
    <citation type="submission" date="2021-04" db="EMBL/GenBank/DDBJ databases">
        <authorList>
            <person name="Gilroy R."/>
        </authorList>
    </citation>
    <scope>NUCLEOTIDE SEQUENCE</scope>
    <source>
        <strain evidence="2">ChiHcolR34-3080</strain>
    </source>
</reference>
<comment type="caution">
    <text evidence="2">The sequence shown here is derived from an EMBL/GenBank/DDBJ whole genome shotgun (WGS) entry which is preliminary data.</text>
</comment>
<dbReference type="InterPro" id="IPR036866">
    <property type="entry name" value="RibonucZ/Hydroxyglut_hydro"/>
</dbReference>
<dbReference type="PANTHER" id="PTHR47619">
    <property type="entry name" value="METALLO-HYDROLASE YYCJ-RELATED"/>
    <property type="match status" value="1"/>
</dbReference>
<dbReference type="Proteomes" id="UP000823933">
    <property type="component" value="Unassembled WGS sequence"/>
</dbReference>
<evidence type="ECO:0000313" key="3">
    <source>
        <dbReference type="Proteomes" id="UP000823933"/>
    </source>
</evidence>
<gene>
    <name evidence="2" type="ORF">H9890_08000</name>
</gene>
<organism evidence="2 3">
    <name type="scientific">Candidatus Faecalibacterium intestinigallinarum</name>
    <dbReference type="NCBI Taxonomy" id="2838581"/>
    <lineage>
        <taxon>Bacteria</taxon>
        <taxon>Bacillati</taxon>
        <taxon>Bacillota</taxon>
        <taxon>Clostridia</taxon>
        <taxon>Eubacteriales</taxon>
        <taxon>Oscillospiraceae</taxon>
        <taxon>Faecalibacterium</taxon>
    </lineage>
</organism>
<accession>A0A9D1Q9Y2</accession>
<dbReference type="Pfam" id="PF12706">
    <property type="entry name" value="Lactamase_B_2"/>
    <property type="match status" value="1"/>
</dbReference>
<name>A0A9D1Q9Y2_9FIRM</name>